<dbReference type="NCBIfam" id="NF040581">
    <property type="entry name" value="cas_Crn1"/>
    <property type="match status" value="1"/>
</dbReference>
<dbReference type="EMBL" id="JZWS01000099">
    <property type="protein sequence ID" value="KJR78461.1"/>
    <property type="molecule type" value="Genomic_DNA"/>
</dbReference>
<reference evidence="1" key="1">
    <citation type="submission" date="2015-03" db="EMBL/GenBank/DDBJ databases">
        <title>Metagenome Sequencing of an Archaeal-Dominated Microbial Community from a Hot Spring at the Los Azufres Geothermal Field, Mexico.</title>
        <authorList>
            <person name="Servin-Garciduenas L.E."/>
            <person name="Martinez-Romero E."/>
        </authorList>
    </citation>
    <scope>NUCLEOTIDE SEQUENCE [LARGE SCALE GENOMIC DNA]</scope>
    <source>
        <strain evidence="1">AZ1-454</strain>
    </source>
</reference>
<organism evidence="1">
    <name type="scientific">Candidatus Aramenus sulfurataquae</name>
    <dbReference type="NCBI Taxonomy" id="1326980"/>
    <lineage>
        <taxon>Archaea</taxon>
        <taxon>Thermoproteota</taxon>
        <taxon>Thermoprotei</taxon>
        <taxon>Sulfolobales</taxon>
        <taxon>Sulfolobaceae</taxon>
        <taxon>Candidatus Aramenus</taxon>
    </lineage>
</organism>
<proteinExistence type="predicted"/>
<dbReference type="AlphaFoldDB" id="A0A0F2LRR5"/>
<evidence type="ECO:0008006" key="2">
    <source>
        <dbReference type="Google" id="ProtNLM"/>
    </source>
</evidence>
<dbReference type="Gene3D" id="3.40.50.10770">
    <property type="entry name" value="Hypothetical protein VC1899 like domain (Restriction endonuclease-like)"/>
    <property type="match status" value="1"/>
</dbReference>
<name>A0A0F2LRR5_9CREN</name>
<gene>
    <name evidence="1" type="ORF">TQ35_07125</name>
</gene>
<sequence length="177" mass="19849">MVRLIATLGKTVGGPIETFENLINANYVSAFPSHKVDIDEVIVITTKETEETFYVLKSVFLCCANFTKVREVALPFDDIAAPEDFVTVREKVREVLRAGDYLDFTGGRKAISAAAALAAREIGAHLVTSVIDEDEYDRIRKRYHEVKDKALSIYNKAQCISYLCDLYTSKARTIVLF</sequence>
<evidence type="ECO:0000313" key="1">
    <source>
        <dbReference type="EMBL" id="KJR78461.1"/>
    </source>
</evidence>
<comment type="caution">
    <text evidence="1">The sequence shown here is derived from an EMBL/GenBank/DDBJ whole genome shotgun (WGS) entry which is preliminary data.</text>
</comment>
<accession>A0A0F2LRR5</accession>
<protein>
    <recommendedName>
        <fullName evidence="2">CRISPR-associated protein</fullName>
    </recommendedName>
</protein>
<dbReference type="PATRIC" id="fig|1326980.8.peg.2318"/>